<organism evidence="2 3">
    <name type="scientific">Methanolobus zinderi</name>
    <dbReference type="NCBI Taxonomy" id="536044"/>
    <lineage>
        <taxon>Archaea</taxon>
        <taxon>Methanobacteriati</taxon>
        <taxon>Methanobacteriota</taxon>
        <taxon>Stenosarchaea group</taxon>
        <taxon>Methanomicrobia</taxon>
        <taxon>Methanosarcinales</taxon>
        <taxon>Methanosarcinaceae</taxon>
        <taxon>Methanolobus</taxon>
    </lineage>
</organism>
<proteinExistence type="predicted"/>
<evidence type="ECO:0008006" key="4">
    <source>
        <dbReference type="Google" id="ProtNLM"/>
    </source>
</evidence>
<reference evidence="2 3" key="1">
    <citation type="submission" date="2020-06" db="EMBL/GenBank/DDBJ databases">
        <title>Methanolobus halotolerans sp. nov., isolated from a saline lake Tus in Siberia.</title>
        <authorList>
            <person name="Shen Y."/>
            <person name="Chen S.-C."/>
            <person name="Lai M.-C."/>
            <person name="Huang H.-H."/>
            <person name="Chiu H.-H."/>
            <person name="Tang S.-L."/>
            <person name="Rogozin D.Y."/>
            <person name="Degermendzhy A.G."/>
        </authorList>
    </citation>
    <scope>NUCLEOTIDE SEQUENCE [LARGE SCALE GENOMIC DNA]</scope>
    <source>
        <strain evidence="2 3">DSM 21339</strain>
    </source>
</reference>
<sequence length="97" mass="9960">MATRYLTKIGVLSLGKIFGVIYAIMGLIAGAIFSLMSLGMGSAMGNEGAFAGMLFGVGAIITVPIFYGIMGFVGGILTALIYNVVTGFIGGLEIEVE</sequence>
<feature type="transmembrane region" description="Helical" evidence="1">
    <location>
        <begin position="50"/>
        <end position="70"/>
    </location>
</feature>
<keyword evidence="1" id="KW-0472">Membrane</keyword>
<feature type="transmembrane region" description="Helical" evidence="1">
    <location>
        <begin position="20"/>
        <end position="38"/>
    </location>
</feature>
<keyword evidence="1" id="KW-0812">Transmembrane</keyword>
<keyword evidence="1" id="KW-1133">Transmembrane helix</keyword>
<gene>
    <name evidence="2" type="ORF">HWN40_05415</name>
</gene>
<evidence type="ECO:0000313" key="2">
    <source>
        <dbReference type="EMBL" id="QLC49724.1"/>
    </source>
</evidence>
<evidence type="ECO:0000313" key="3">
    <source>
        <dbReference type="Proteomes" id="UP000509594"/>
    </source>
</evidence>
<dbReference type="GeneID" id="55821092"/>
<accession>A0A7D5I4H8</accession>
<evidence type="ECO:0000256" key="1">
    <source>
        <dbReference type="SAM" id="Phobius"/>
    </source>
</evidence>
<dbReference type="Proteomes" id="UP000509594">
    <property type="component" value="Chromosome"/>
</dbReference>
<feature type="transmembrane region" description="Helical" evidence="1">
    <location>
        <begin position="76"/>
        <end position="94"/>
    </location>
</feature>
<name>A0A7D5I4H8_9EURY</name>
<dbReference type="OrthoDB" id="125693at2157"/>
<dbReference type="AlphaFoldDB" id="A0A7D5I4H8"/>
<dbReference type="KEGG" id="mzi:HWN40_05415"/>
<dbReference type="RefSeq" id="WP_176964780.1">
    <property type="nucleotide sequence ID" value="NZ_CP058215.1"/>
</dbReference>
<protein>
    <recommendedName>
        <fullName evidence="4">DUF3566 domain-containing protein</fullName>
    </recommendedName>
</protein>
<keyword evidence="3" id="KW-1185">Reference proteome</keyword>
<dbReference type="EMBL" id="CP058215">
    <property type="protein sequence ID" value="QLC49724.1"/>
    <property type="molecule type" value="Genomic_DNA"/>
</dbReference>